<protein>
    <submittedName>
        <fullName evidence="3">Type II toxin-antitoxin system VapC family toxin</fullName>
    </submittedName>
</protein>
<dbReference type="InterPro" id="IPR044153">
    <property type="entry name" value="PIN_Pae0151-like"/>
</dbReference>
<feature type="domain" description="PIN" evidence="2">
    <location>
        <begin position="4"/>
        <end position="121"/>
    </location>
</feature>
<keyword evidence="1" id="KW-0460">Magnesium</keyword>
<evidence type="ECO:0000313" key="4">
    <source>
        <dbReference type="Proteomes" id="UP000469724"/>
    </source>
</evidence>
<reference evidence="3 4" key="1">
    <citation type="submission" date="2020-02" db="EMBL/GenBank/DDBJ databases">
        <title>Comparative genomics of sulfur disproportionating microorganisms.</title>
        <authorList>
            <person name="Ward L.M."/>
            <person name="Bertran E."/>
            <person name="Johnston D.T."/>
        </authorList>
    </citation>
    <scope>NUCLEOTIDE SEQUENCE [LARGE SCALE GENOMIC DNA]</scope>
    <source>
        <strain evidence="3 4">DSM 3696</strain>
    </source>
</reference>
<dbReference type="SUPFAM" id="SSF88723">
    <property type="entry name" value="PIN domain-like"/>
    <property type="match status" value="1"/>
</dbReference>
<dbReference type="PANTHER" id="PTHR35901:SF1">
    <property type="entry name" value="EXONUCLEASE VAPC9"/>
    <property type="match status" value="1"/>
</dbReference>
<name>A0A7K3NQ80_9BACT</name>
<sequence length="137" mass="15094">MRPIILDASVAAKWFTSEPGGDAAAAYMRSGIDLYAPDFFLIEMDNLLAKFVRRGDMTRLEAEEARETLAGQPILYFETSELRDHAWEIATMTGRAMYDCLYVALAVALEGVMVTADARLAQGLMGTPFGEYVELTG</sequence>
<evidence type="ECO:0000313" key="3">
    <source>
        <dbReference type="EMBL" id="NDY58372.1"/>
    </source>
</evidence>
<evidence type="ECO:0000259" key="2">
    <source>
        <dbReference type="Pfam" id="PF01850"/>
    </source>
</evidence>
<dbReference type="InterPro" id="IPR002716">
    <property type="entry name" value="PIN_dom"/>
</dbReference>
<dbReference type="Proteomes" id="UP000469724">
    <property type="component" value="Unassembled WGS sequence"/>
</dbReference>
<dbReference type="Gene3D" id="3.40.50.1010">
    <property type="entry name" value="5'-nuclease"/>
    <property type="match status" value="1"/>
</dbReference>
<dbReference type="RefSeq" id="WP_163303445.1">
    <property type="nucleotide sequence ID" value="NZ_JAAGRQ010000096.1"/>
</dbReference>
<dbReference type="Pfam" id="PF01850">
    <property type="entry name" value="PIN"/>
    <property type="match status" value="1"/>
</dbReference>
<dbReference type="InterPro" id="IPR051619">
    <property type="entry name" value="TypeII_TA_RNase_PINc/VapC"/>
</dbReference>
<evidence type="ECO:0000256" key="1">
    <source>
        <dbReference type="ARBA" id="ARBA00022842"/>
    </source>
</evidence>
<dbReference type="CDD" id="cd09873">
    <property type="entry name" value="PIN_Pae0151-like"/>
    <property type="match status" value="1"/>
</dbReference>
<comment type="caution">
    <text evidence="3">The sequence shown here is derived from an EMBL/GenBank/DDBJ whole genome shotgun (WGS) entry which is preliminary data.</text>
</comment>
<dbReference type="AlphaFoldDB" id="A0A7K3NQ80"/>
<organism evidence="3 4">
    <name type="scientific">Desulfolutivibrio sulfodismutans</name>
    <dbReference type="NCBI Taxonomy" id="63561"/>
    <lineage>
        <taxon>Bacteria</taxon>
        <taxon>Pseudomonadati</taxon>
        <taxon>Thermodesulfobacteriota</taxon>
        <taxon>Desulfovibrionia</taxon>
        <taxon>Desulfovibrionales</taxon>
        <taxon>Desulfovibrionaceae</taxon>
        <taxon>Desulfolutivibrio</taxon>
    </lineage>
</organism>
<dbReference type="InterPro" id="IPR029060">
    <property type="entry name" value="PIN-like_dom_sf"/>
</dbReference>
<keyword evidence="4" id="KW-1185">Reference proteome</keyword>
<gene>
    <name evidence="3" type="ORF">G3N56_16685</name>
</gene>
<dbReference type="PANTHER" id="PTHR35901">
    <property type="entry name" value="RIBONUCLEASE VAPC3"/>
    <property type="match status" value="1"/>
</dbReference>
<dbReference type="EMBL" id="JAAGRQ010000096">
    <property type="protein sequence ID" value="NDY58372.1"/>
    <property type="molecule type" value="Genomic_DNA"/>
</dbReference>
<accession>A0A7K3NQ80</accession>
<proteinExistence type="predicted"/>